<reference evidence="1" key="1">
    <citation type="submission" date="2021-02" db="EMBL/GenBank/DDBJ databases">
        <authorList>
            <person name="Palmer J.M."/>
        </authorList>
    </citation>
    <scope>NUCLEOTIDE SEQUENCE</scope>
    <source>
        <strain evidence="1">SCRP734</strain>
    </source>
</reference>
<dbReference type="OrthoDB" id="116689at2759"/>
<dbReference type="Proteomes" id="UP000694044">
    <property type="component" value="Unassembled WGS sequence"/>
</dbReference>
<dbReference type="PANTHER" id="PTHR46586">
    <property type="entry name" value="ANKYRIN REPEAT-CONTAINING PROTEIN"/>
    <property type="match status" value="1"/>
</dbReference>
<comment type="caution">
    <text evidence="1">The sequence shown here is derived from an EMBL/GenBank/DDBJ whole genome shotgun (WGS) entry which is preliminary data.</text>
</comment>
<dbReference type="InterPro" id="IPR052050">
    <property type="entry name" value="SecEffector_AnkRepeat"/>
</dbReference>
<evidence type="ECO:0000313" key="2">
    <source>
        <dbReference type="Proteomes" id="UP000694044"/>
    </source>
</evidence>
<dbReference type="PANTHER" id="PTHR46586:SF3">
    <property type="entry name" value="ANKYRIN REPEAT-CONTAINING PROTEIN"/>
    <property type="match status" value="1"/>
</dbReference>
<organism evidence="1 2">
    <name type="scientific">Phytophthora pseudosyringae</name>
    <dbReference type="NCBI Taxonomy" id="221518"/>
    <lineage>
        <taxon>Eukaryota</taxon>
        <taxon>Sar</taxon>
        <taxon>Stramenopiles</taxon>
        <taxon>Oomycota</taxon>
        <taxon>Peronosporomycetes</taxon>
        <taxon>Peronosporales</taxon>
        <taxon>Peronosporaceae</taxon>
        <taxon>Phytophthora</taxon>
    </lineage>
</organism>
<sequence>METYMDRIFTGVAVVCRSRPPIAALSHVALNIDAYLDPTPSWTLPDACRFGSARLLDRIAARLDANGAAEGGKGGHEPQREFQSGVTRAMQLGHVAVVQWLVRRFPRGHVPSTAVAEAARNGHLSVLRWLFGHHDHVYWGGDEMYFAVANNHLELTKFLHEHTAPPPDDMFLSVYVLKSSHSASSR</sequence>
<name>A0A8T1VIR6_9STRA</name>
<gene>
    <name evidence="1" type="ORF">PHYPSEUDO_008758</name>
</gene>
<protein>
    <submittedName>
        <fullName evidence="1">Uncharacterized protein</fullName>
    </submittedName>
</protein>
<evidence type="ECO:0000313" key="1">
    <source>
        <dbReference type="EMBL" id="KAG7379304.1"/>
    </source>
</evidence>
<dbReference type="AlphaFoldDB" id="A0A8T1VIR6"/>
<proteinExistence type="predicted"/>
<keyword evidence="2" id="KW-1185">Reference proteome</keyword>
<dbReference type="EMBL" id="JAGDFM010000357">
    <property type="protein sequence ID" value="KAG7379304.1"/>
    <property type="molecule type" value="Genomic_DNA"/>
</dbReference>
<accession>A0A8T1VIR6</accession>